<dbReference type="GO" id="GO:0005085">
    <property type="term" value="F:guanyl-nucleotide exchange factor activity"/>
    <property type="evidence" value="ECO:0007669"/>
    <property type="project" value="UniProtKB-UniRule"/>
</dbReference>
<dbReference type="Pfam" id="PF03759">
    <property type="entry name" value="PRONE"/>
    <property type="match status" value="2"/>
</dbReference>
<dbReference type="AlphaFoldDB" id="A0AAV5JU77"/>
<feature type="domain" description="PRONE" evidence="4">
    <location>
        <begin position="1"/>
        <end position="250"/>
    </location>
</feature>
<proteinExistence type="predicted"/>
<dbReference type="Gene3D" id="1.20.58.2010">
    <property type="entry name" value="PRONE domain, subdomain 1"/>
    <property type="match status" value="2"/>
</dbReference>
<name>A0AAV5JU77_9ROSI</name>
<dbReference type="PANTHER" id="PTHR33101">
    <property type="entry name" value="ROP GUANINE NUCLEOTIDE EXCHANGE FACTOR 1"/>
    <property type="match status" value="1"/>
</dbReference>
<reference evidence="5 6" key="1">
    <citation type="journal article" date="2021" name="Commun. Biol.">
        <title>The genome of Shorea leprosula (Dipterocarpaceae) highlights the ecological relevance of drought in aseasonal tropical rainforests.</title>
        <authorList>
            <person name="Ng K.K.S."/>
            <person name="Kobayashi M.J."/>
            <person name="Fawcett J.A."/>
            <person name="Hatakeyama M."/>
            <person name="Paape T."/>
            <person name="Ng C.H."/>
            <person name="Ang C.C."/>
            <person name="Tnah L.H."/>
            <person name="Lee C.T."/>
            <person name="Nishiyama T."/>
            <person name="Sese J."/>
            <person name="O'Brien M.J."/>
            <person name="Copetti D."/>
            <person name="Mohd Noor M.I."/>
            <person name="Ong R.C."/>
            <person name="Putra M."/>
            <person name="Sireger I.Z."/>
            <person name="Indrioko S."/>
            <person name="Kosugi Y."/>
            <person name="Izuno A."/>
            <person name="Isagi Y."/>
            <person name="Lee S.L."/>
            <person name="Shimizu K.K."/>
        </authorList>
    </citation>
    <scope>NUCLEOTIDE SEQUENCE [LARGE SCALE GENOMIC DNA]</scope>
    <source>
        <strain evidence="5">214</strain>
    </source>
</reference>
<keyword evidence="1 2" id="KW-0344">Guanine-nucleotide releasing factor</keyword>
<feature type="region of interest" description="Disordered" evidence="3">
    <location>
        <begin position="289"/>
        <end position="312"/>
    </location>
</feature>
<dbReference type="InterPro" id="IPR005512">
    <property type="entry name" value="PRONE_dom"/>
</dbReference>
<keyword evidence="6" id="KW-1185">Reference proteome</keyword>
<gene>
    <name evidence="5" type="ORF">SLEP1_g26920</name>
</gene>
<dbReference type="PANTHER" id="PTHR33101:SF10">
    <property type="entry name" value="ROP GUANINE NUCLEOTIDE EXCHANGE FACTOR 12"/>
    <property type="match status" value="1"/>
</dbReference>
<comment type="caution">
    <text evidence="5">The sequence shown here is derived from an EMBL/GenBank/DDBJ whole genome shotgun (WGS) entry which is preliminary data.</text>
</comment>
<dbReference type="Proteomes" id="UP001054252">
    <property type="component" value="Unassembled WGS sequence"/>
</dbReference>
<evidence type="ECO:0000256" key="2">
    <source>
        <dbReference type="PROSITE-ProRule" id="PRU00663"/>
    </source>
</evidence>
<evidence type="ECO:0000313" key="6">
    <source>
        <dbReference type="Proteomes" id="UP001054252"/>
    </source>
</evidence>
<organism evidence="5 6">
    <name type="scientific">Rubroshorea leprosula</name>
    <dbReference type="NCBI Taxonomy" id="152421"/>
    <lineage>
        <taxon>Eukaryota</taxon>
        <taxon>Viridiplantae</taxon>
        <taxon>Streptophyta</taxon>
        <taxon>Embryophyta</taxon>
        <taxon>Tracheophyta</taxon>
        <taxon>Spermatophyta</taxon>
        <taxon>Magnoliopsida</taxon>
        <taxon>eudicotyledons</taxon>
        <taxon>Gunneridae</taxon>
        <taxon>Pentapetalae</taxon>
        <taxon>rosids</taxon>
        <taxon>malvids</taxon>
        <taxon>Malvales</taxon>
        <taxon>Dipterocarpaceae</taxon>
        <taxon>Rubroshorea</taxon>
    </lineage>
</organism>
<protein>
    <recommendedName>
        <fullName evidence="4">PRONE domain-containing protein</fullName>
    </recommendedName>
</protein>
<evidence type="ECO:0000256" key="1">
    <source>
        <dbReference type="ARBA" id="ARBA00022658"/>
    </source>
</evidence>
<evidence type="ECO:0000259" key="4">
    <source>
        <dbReference type="PROSITE" id="PS51334"/>
    </source>
</evidence>
<dbReference type="EMBL" id="BPVZ01000045">
    <property type="protein sequence ID" value="GKV16251.1"/>
    <property type="molecule type" value="Genomic_DNA"/>
</dbReference>
<sequence>MAFGTHCQWKGKQGGSEKSTCSCLPRITLLNLLLPNRKTKMLELHRTSYNLMPQIMVTQQRIDLLMNIPALKKLHAMLIDCLDNFKDQNEFCYVSRDASDSEKGNAKRKVPERLCEPMLKAAMAINAQVLAEMEISENYIKSLPKASIVIWKRKMNHKDGKSGWGSVISMEKRKLFEQRAETILLIIKQRFPGVPQSALDISKIQFNGDVGQAVLESYSRILESLAYTVLSRIVDVLYADFVAQNPSQASCTRNPLKDGTPIMVLLSTEGESATDNSMTLSDLPIWSLDQGENEKKESTEEVTKEDEGKHLHKLNISHNKKSYYLDSLSGSRRPTLRH</sequence>
<accession>A0AAV5JU77</accession>
<dbReference type="PROSITE" id="PS51334">
    <property type="entry name" value="PRONE"/>
    <property type="match status" value="1"/>
</dbReference>
<feature type="compositionally biased region" description="Basic and acidic residues" evidence="3">
    <location>
        <begin position="292"/>
        <end position="309"/>
    </location>
</feature>
<dbReference type="InterPro" id="IPR038937">
    <property type="entry name" value="RopGEF"/>
</dbReference>
<evidence type="ECO:0000313" key="5">
    <source>
        <dbReference type="EMBL" id="GKV16251.1"/>
    </source>
</evidence>
<evidence type="ECO:0000256" key="3">
    <source>
        <dbReference type="SAM" id="MobiDB-lite"/>
    </source>
</evidence>